<protein>
    <submittedName>
        <fullName evidence="1">Uncharacterized protein</fullName>
    </submittedName>
</protein>
<accession>A0AAD7CQN0</accession>
<dbReference type="EMBL" id="JARKIE010000281">
    <property type="protein sequence ID" value="KAJ7658424.1"/>
    <property type="molecule type" value="Genomic_DNA"/>
</dbReference>
<gene>
    <name evidence="1" type="ORF">B0H17DRAFT_1097057</name>
</gene>
<organism evidence="1 2">
    <name type="scientific">Mycena rosella</name>
    <name type="common">Pink bonnet</name>
    <name type="synonym">Agaricus rosellus</name>
    <dbReference type="NCBI Taxonomy" id="1033263"/>
    <lineage>
        <taxon>Eukaryota</taxon>
        <taxon>Fungi</taxon>
        <taxon>Dikarya</taxon>
        <taxon>Basidiomycota</taxon>
        <taxon>Agaricomycotina</taxon>
        <taxon>Agaricomycetes</taxon>
        <taxon>Agaricomycetidae</taxon>
        <taxon>Agaricales</taxon>
        <taxon>Marasmiineae</taxon>
        <taxon>Mycenaceae</taxon>
        <taxon>Mycena</taxon>
    </lineage>
</organism>
<comment type="caution">
    <text evidence="1">The sequence shown here is derived from an EMBL/GenBank/DDBJ whole genome shotgun (WGS) entry which is preliminary data.</text>
</comment>
<proteinExistence type="predicted"/>
<reference evidence="1" key="1">
    <citation type="submission" date="2023-03" db="EMBL/GenBank/DDBJ databases">
        <title>Massive genome expansion in bonnet fungi (Mycena s.s.) driven by repeated elements and novel gene families across ecological guilds.</title>
        <authorList>
            <consortium name="Lawrence Berkeley National Laboratory"/>
            <person name="Harder C.B."/>
            <person name="Miyauchi S."/>
            <person name="Viragh M."/>
            <person name="Kuo A."/>
            <person name="Thoen E."/>
            <person name="Andreopoulos B."/>
            <person name="Lu D."/>
            <person name="Skrede I."/>
            <person name="Drula E."/>
            <person name="Henrissat B."/>
            <person name="Morin E."/>
            <person name="Kohler A."/>
            <person name="Barry K."/>
            <person name="LaButti K."/>
            <person name="Morin E."/>
            <person name="Salamov A."/>
            <person name="Lipzen A."/>
            <person name="Mereny Z."/>
            <person name="Hegedus B."/>
            <person name="Baldrian P."/>
            <person name="Stursova M."/>
            <person name="Weitz H."/>
            <person name="Taylor A."/>
            <person name="Grigoriev I.V."/>
            <person name="Nagy L.G."/>
            <person name="Martin F."/>
            <person name="Kauserud H."/>
        </authorList>
    </citation>
    <scope>NUCLEOTIDE SEQUENCE</scope>
    <source>
        <strain evidence="1">CBHHK067</strain>
    </source>
</reference>
<name>A0AAD7CQN0_MYCRO</name>
<dbReference type="Proteomes" id="UP001221757">
    <property type="component" value="Unassembled WGS sequence"/>
</dbReference>
<evidence type="ECO:0000313" key="2">
    <source>
        <dbReference type="Proteomes" id="UP001221757"/>
    </source>
</evidence>
<evidence type="ECO:0000313" key="1">
    <source>
        <dbReference type="EMBL" id="KAJ7658424.1"/>
    </source>
</evidence>
<sequence length="157" mass="17261">MDLRWIRLLPSQTVHQKTACCRFAPKISSEGGCAQAGFERVVGLGDALPSFYSVSQSAPALFREHGGRWHLSRISSVAVIAACWLRPCTTFALFAPPDVPHPRWDGLDTWTARRTRFRQLDPGLTLDPSGFYADRGFFSTVDSVVVCGARGAQSGFE</sequence>
<dbReference type="AlphaFoldDB" id="A0AAD7CQN0"/>
<keyword evidence="2" id="KW-1185">Reference proteome</keyword>